<sequence>MRTVTALLGEEAADDPETVPEIGLGPDVASMGLAASLEDTTNAPKTAHEDDVRIDLDMDLEGIDDDEIDTYIMNEKEFEYKNVLWHRKNADYLEEQKVKAERLQKERDEGKPEKKRKRTTKRKAIGPANSAGEAIEKIVQEKKISTKINYDVLKSLSAAPTPCETVDVEAEDAATTSESIKRRRLSSVSNYLEASETSNRRKTKGKFQMGLPVFEDTPKEDLQEVITKEGKMKKEEETKKEPTIIVSEDEMDEDYEDDEQPAETNNEMGVLQMLRQHREDEEDPQEFGYGYYEEPDY</sequence>
<feature type="region of interest" description="Disordered" evidence="1">
    <location>
        <begin position="101"/>
        <end position="129"/>
    </location>
</feature>
<reference evidence="3" key="1">
    <citation type="submission" date="2022-01" db="EMBL/GenBank/DDBJ databases">
        <authorList>
            <person name="King R."/>
        </authorList>
    </citation>
    <scope>NUCLEOTIDE SEQUENCE</scope>
</reference>
<dbReference type="Proteomes" id="UP001153737">
    <property type="component" value="Chromosome 4"/>
</dbReference>
<dbReference type="OrthoDB" id="511529at2759"/>
<evidence type="ECO:0000313" key="4">
    <source>
        <dbReference type="Proteomes" id="UP001153737"/>
    </source>
</evidence>
<dbReference type="EMBL" id="OU896710">
    <property type="protein sequence ID" value="CAG9820436.1"/>
    <property type="molecule type" value="Genomic_DNA"/>
</dbReference>
<feature type="compositionally biased region" description="Basic residues" evidence="1">
    <location>
        <begin position="113"/>
        <end position="124"/>
    </location>
</feature>
<feature type="compositionally biased region" description="Basic and acidic residues" evidence="1">
    <location>
        <begin position="101"/>
        <end position="112"/>
    </location>
</feature>
<protein>
    <recommendedName>
        <fullName evidence="2">Brf1 TBP-binding domain-containing protein</fullName>
    </recommendedName>
</protein>
<feature type="compositionally biased region" description="Basic and acidic residues" evidence="1">
    <location>
        <begin position="216"/>
        <end position="242"/>
    </location>
</feature>
<dbReference type="AlphaFoldDB" id="A0A9N9X0Y5"/>
<name>A0A9N9X0Y5_PHACE</name>
<gene>
    <name evidence="3" type="ORF">PHAECO_LOCUS8384</name>
</gene>
<dbReference type="Gene3D" id="1.20.5.650">
    <property type="entry name" value="Single helix bin"/>
    <property type="match status" value="1"/>
</dbReference>
<evidence type="ECO:0000256" key="1">
    <source>
        <dbReference type="SAM" id="MobiDB-lite"/>
    </source>
</evidence>
<feature type="compositionally biased region" description="Polar residues" evidence="1">
    <location>
        <begin position="186"/>
        <end position="197"/>
    </location>
</feature>
<organism evidence="3 4">
    <name type="scientific">Phaedon cochleariae</name>
    <name type="common">Mustard beetle</name>
    <dbReference type="NCBI Taxonomy" id="80249"/>
    <lineage>
        <taxon>Eukaryota</taxon>
        <taxon>Metazoa</taxon>
        <taxon>Ecdysozoa</taxon>
        <taxon>Arthropoda</taxon>
        <taxon>Hexapoda</taxon>
        <taxon>Insecta</taxon>
        <taxon>Pterygota</taxon>
        <taxon>Neoptera</taxon>
        <taxon>Endopterygota</taxon>
        <taxon>Coleoptera</taxon>
        <taxon>Polyphaga</taxon>
        <taxon>Cucujiformia</taxon>
        <taxon>Chrysomeloidea</taxon>
        <taxon>Chrysomelidae</taxon>
        <taxon>Chrysomelinae</taxon>
        <taxon>Chrysomelini</taxon>
        <taxon>Phaedon</taxon>
    </lineage>
</organism>
<dbReference type="InterPro" id="IPR011665">
    <property type="entry name" value="BRF1_TBP-bd_dom"/>
</dbReference>
<feature type="compositionally biased region" description="Acidic residues" evidence="1">
    <location>
        <begin position="247"/>
        <end position="261"/>
    </location>
</feature>
<feature type="region of interest" description="Disordered" evidence="1">
    <location>
        <begin position="1"/>
        <end position="27"/>
    </location>
</feature>
<evidence type="ECO:0000313" key="3">
    <source>
        <dbReference type="EMBL" id="CAG9820436.1"/>
    </source>
</evidence>
<feature type="domain" description="Brf1 TBP-binding" evidence="2">
    <location>
        <begin position="62"/>
        <end position="157"/>
    </location>
</feature>
<accession>A0A9N9X0Y5</accession>
<dbReference type="Pfam" id="PF07741">
    <property type="entry name" value="BRF1"/>
    <property type="match status" value="1"/>
</dbReference>
<evidence type="ECO:0000259" key="2">
    <source>
        <dbReference type="Pfam" id="PF07741"/>
    </source>
</evidence>
<keyword evidence="4" id="KW-1185">Reference proteome</keyword>
<feature type="region of interest" description="Disordered" evidence="1">
    <location>
        <begin position="170"/>
        <end position="297"/>
    </location>
</feature>
<proteinExistence type="predicted"/>
<reference evidence="3" key="2">
    <citation type="submission" date="2022-10" db="EMBL/GenBank/DDBJ databases">
        <authorList>
            <consortium name="ENA_rothamsted_submissions"/>
            <consortium name="culmorum"/>
            <person name="King R."/>
        </authorList>
    </citation>
    <scope>NUCLEOTIDE SEQUENCE</scope>
</reference>